<name>A0A6J5D9T1_9BURK</name>
<organism evidence="5 6">
    <name type="scientific">Burkholderia puraquae</name>
    <dbReference type="NCBI Taxonomy" id="1904757"/>
    <lineage>
        <taxon>Bacteria</taxon>
        <taxon>Pseudomonadati</taxon>
        <taxon>Pseudomonadota</taxon>
        <taxon>Betaproteobacteria</taxon>
        <taxon>Burkholderiales</taxon>
        <taxon>Burkholderiaceae</taxon>
        <taxon>Burkholderia</taxon>
        <taxon>Burkholderia cepacia complex</taxon>
    </lineage>
</organism>
<dbReference type="InterPro" id="IPR012334">
    <property type="entry name" value="Pectin_lyas_fold"/>
</dbReference>
<protein>
    <recommendedName>
        <fullName evidence="4">Filamentous haemagglutinin FhaB/tRNA nuclease CdiA-like TPS domain-containing protein</fullName>
    </recommendedName>
</protein>
<evidence type="ECO:0000313" key="6">
    <source>
        <dbReference type="Proteomes" id="UP000494135"/>
    </source>
</evidence>
<comment type="subcellular location">
    <subcellularLocation>
        <location evidence="1">Secreted</location>
    </subcellularLocation>
</comment>
<gene>
    <name evidence="5" type="ORF">LMG29660_01165</name>
</gene>
<evidence type="ECO:0000313" key="5">
    <source>
        <dbReference type="EMBL" id="CAB3750154.1"/>
    </source>
</evidence>
<dbReference type="Gene3D" id="2.160.20.10">
    <property type="entry name" value="Single-stranded right-handed beta-helix, Pectin lyase-like"/>
    <property type="match status" value="1"/>
</dbReference>
<dbReference type="InterPro" id="IPR008638">
    <property type="entry name" value="FhaB/CdiA-like_TPS"/>
</dbReference>
<dbReference type="Gene3D" id="2.160.20.110">
    <property type="match status" value="3"/>
</dbReference>
<reference evidence="5 6" key="1">
    <citation type="submission" date="2020-04" db="EMBL/GenBank/DDBJ databases">
        <authorList>
            <person name="De Canck E."/>
        </authorList>
    </citation>
    <scope>NUCLEOTIDE SEQUENCE [LARGE SCALE GENOMIC DNA]</scope>
    <source>
        <strain evidence="5 6">LMG 29660</strain>
    </source>
</reference>
<dbReference type="InterPro" id="IPR011493">
    <property type="entry name" value="GLUG"/>
</dbReference>
<dbReference type="SMART" id="SM00912">
    <property type="entry name" value="Haemagg_act"/>
    <property type="match status" value="1"/>
</dbReference>
<evidence type="ECO:0000259" key="4">
    <source>
        <dbReference type="SMART" id="SM00912"/>
    </source>
</evidence>
<evidence type="ECO:0000256" key="2">
    <source>
        <dbReference type="ARBA" id="ARBA00022525"/>
    </source>
</evidence>
<dbReference type="Proteomes" id="UP000494135">
    <property type="component" value="Unassembled WGS sequence"/>
</dbReference>
<dbReference type="InterPro" id="IPR050909">
    <property type="entry name" value="Bact_Autotransporter_VF"/>
</dbReference>
<accession>A0A6J5D9T1</accession>
<evidence type="ECO:0000256" key="3">
    <source>
        <dbReference type="ARBA" id="ARBA00022729"/>
    </source>
</evidence>
<dbReference type="Pfam" id="PF05860">
    <property type="entry name" value="TPS"/>
    <property type="match status" value="1"/>
</dbReference>
<proteinExistence type="predicted"/>
<dbReference type="SUPFAM" id="SSF51126">
    <property type="entry name" value="Pectin lyase-like"/>
    <property type="match status" value="1"/>
</dbReference>
<dbReference type="InterPro" id="IPR024973">
    <property type="entry name" value="ESPR"/>
</dbReference>
<dbReference type="NCBIfam" id="TIGR01901">
    <property type="entry name" value="adhes_NPXG"/>
    <property type="match status" value="1"/>
</dbReference>
<dbReference type="PANTHER" id="PTHR12338">
    <property type="entry name" value="AUTOTRANSPORTER"/>
    <property type="match status" value="1"/>
</dbReference>
<dbReference type="EMBL" id="CADIKG010000002">
    <property type="protein sequence ID" value="CAB3750154.1"/>
    <property type="molecule type" value="Genomic_DNA"/>
</dbReference>
<dbReference type="Pfam" id="PF13018">
    <property type="entry name" value="ESPR"/>
    <property type="match status" value="1"/>
</dbReference>
<dbReference type="GO" id="GO:0005576">
    <property type="term" value="C:extracellular region"/>
    <property type="evidence" value="ECO:0007669"/>
    <property type="project" value="UniProtKB-SubCell"/>
</dbReference>
<dbReference type="Pfam" id="PF07581">
    <property type="entry name" value="Glug"/>
    <property type="match status" value="4"/>
</dbReference>
<feature type="domain" description="Filamentous haemagglutinin FhaB/tRNA nuclease CdiA-like TPS" evidence="4">
    <location>
        <begin position="49"/>
        <end position="163"/>
    </location>
</feature>
<keyword evidence="2" id="KW-0964">Secreted</keyword>
<evidence type="ECO:0000256" key="1">
    <source>
        <dbReference type="ARBA" id="ARBA00004613"/>
    </source>
</evidence>
<dbReference type="InterPro" id="IPR011050">
    <property type="entry name" value="Pectin_lyase_fold/virulence"/>
</dbReference>
<dbReference type="AlphaFoldDB" id="A0A6J5D9T1"/>
<keyword evidence="3" id="KW-0732">Signal</keyword>
<sequence length="1138" mass="112644">MNKTYALVWNQTQGCWSAVGETARRRAKPGSAKRAAAALSLLGFTSLPAFALPTGENITAGKADIVRENDGRSMSINQHTDKLITNWNDFSIAGNERVSFLQPGKQSIALNRVVGNNGSQIHGQLDANGKVFLVNPNGVLFGSGAQINVGGLVASTQNIADADFLAGNYRFSGNSTASIVNDGHIAAADGGSVALLGARVSNNGVIQAKMGRIALGAGNTFKVNFDGNDLLSLQVEGGAVDAQASNGGLLKADGGEVLMTARAAGNLLNAVVNNTGTIEAKGLASRAGKITLDGGTVKVAGTLDTSAAEAGAPAGSIVTRGERVDVAADTRVDTRAGDTAGTWTIEAANAGVNGDRSIGADTLSRNLDTTNVALTNTQGDLTVGGPVAWNSDRALTLTSQKGNVDLQQTLSATGTNASLNVNAADRIRINDAVKLTGRNAHLELNSKNGHTLNNKAAVTLSGDNASFRSNGEDYTVLHTIADLRNVDANPGGRYVIGNTIDGANTSFRSIAADRAFYGVFDGLGNTVSRLRISNPGQTAVGLFSHNAGRIANLNLRDITTTASGLPYGAQISVGTLAGSNSGVISNVTAENVSVSATGPAIIGGLVGSNYGGTIEHAKVSGRIDGDRYALAIGGLVGENLTLLNKPPVSATIRDSHADVRINAAHDGATGGLVGHNTGMIERSSSAGSVNATGNQSMVGGLVGINDGNGIIKQSSSSASVTARNNAVAGGLVGLNLATIAHSRASGKVSVGEHGVAGGLAGVNLGDIDASTADGDVFAAASSTVGGLVGTNSGRILKSQANGNVTAGSKAVAGGFVGYNDGDIDASTATGNVVAGTDSLAGGFAGRNGKTGRIHASDAQGHVRATGKSTLGGFAGANDGFIETSLASGNVAGDHNSTVGGFVGTNAGTIEASDASGDVAAGYNSTAGGFAGINTGTLDSSNASGSVTVLNGSTAGGLVGFNQGIVRTASANGKVLAGQSSYAGGLAGRNTGTIADSRATGAVKAGDFSSAGGLVGSNENGAIARSAASGDVEAGMQSKVGGLVGSLTGTVDQSRATGSAKGGDASYVGGLVGSNGGTITASSSSGTVSGGRYARLGGLVGGNFGRIYGSTSTSRVDVKAGYDQSYGALVGVNYGQVKP</sequence>
<dbReference type="PANTHER" id="PTHR12338:SF8">
    <property type="entry name" value="HEME_HEMOPEXIN-BINDING PROTEIN"/>
    <property type="match status" value="1"/>
</dbReference>